<evidence type="ECO:0000313" key="2">
    <source>
        <dbReference type="EMBL" id="KAL1139682.1"/>
    </source>
</evidence>
<evidence type="ECO:0000313" key="3">
    <source>
        <dbReference type="Proteomes" id="UP001558652"/>
    </source>
</evidence>
<keyword evidence="3" id="KW-1185">Reference proteome</keyword>
<comment type="caution">
    <text evidence="2">The sequence shown here is derived from an EMBL/GenBank/DDBJ whole genome shotgun (WGS) entry which is preliminary data.</text>
</comment>
<evidence type="ECO:0000256" key="1">
    <source>
        <dbReference type="SAM" id="MobiDB-lite"/>
    </source>
</evidence>
<proteinExistence type="predicted"/>
<dbReference type="AlphaFoldDB" id="A0ABD0YUQ6"/>
<dbReference type="EMBL" id="JBFDAA010000002">
    <property type="protein sequence ID" value="KAL1139682.1"/>
    <property type="molecule type" value="Genomic_DNA"/>
</dbReference>
<reference evidence="2 3" key="1">
    <citation type="submission" date="2024-07" db="EMBL/GenBank/DDBJ databases">
        <title>Chromosome-level genome assembly of the water stick insect Ranatra chinensis (Heteroptera: Nepidae).</title>
        <authorList>
            <person name="Liu X."/>
        </authorList>
    </citation>
    <scope>NUCLEOTIDE SEQUENCE [LARGE SCALE GENOMIC DNA]</scope>
    <source>
        <strain evidence="2">Cailab_2021Rc</strain>
        <tissue evidence="2">Muscle</tissue>
    </source>
</reference>
<feature type="region of interest" description="Disordered" evidence="1">
    <location>
        <begin position="85"/>
        <end position="113"/>
    </location>
</feature>
<protein>
    <submittedName>
        <fullName evidence="2">Uncharacterized protein</fullName>
    </submittedName>
</protein>
<organism evidence="2 3">
    <name type="scientific">Ranatra chinensis</name>
    <dbReference type="NCBI Taxonomy" id="642074"/>
    <lineage>
        <taxon>Eukaryota</taxon>
        <taxon>Metazoa</taxon>
        <taxon>Ecdysozoa</taxon>
        <taxon>Arthropoda</taxon>
        <taxon>Hexapoda</taxon>
        <taxon>Insecta</taxon>
        <taxon>Pterygota</taxon>
        <taxon>Neoptera</taxon>
        <taxon>Paraneoptera</taxon>
        <taxon>Hemiptera</taxon>
        <taxon>Heteroptera</taxon>
        <taxon>Panheteroptera</taxon>
        <taxon>Nepomorpha</taxon>
        <taxon>Nepidae</taxon>
        <taxon>Ranatrinae</taxon>
        <taxon>Ranatra</taxon>
    </lineage>
</organism>
<name>A0ABD0YUQ6_9HEMI</name>
<dbReference type="Proteomes" id="UP001558652">
    <property type="component" value="Unassembled WGS sequence"/>
</dbReference>
<sequence>MQATMGGSGGAVVQVPLAASGSQVKYEDASVQLSQNQSKHISRVTSSAITSFGRIVEEIYGFYTKPLRPEAPPELEPEVFDWEPCEEDEGEENVPSTFSDEAGELEEEGTLQSQPRPIEQIIRRYTLTNSNGLSVQVLLFFSSFLHLGFKHMY</sequence>
<accession>A0ABD0YUQ6</accession>
<gene>
    <name evidence="2" type="ORF">AAG570_006660</name>
</gene>